<protein>
    <submittedName>
        <fullName evidence="1">Uncharacterized protein</fullName>
    </submittedName>
</protein>
<accession>A0A1V9ZHN7</accession>
<name>A0A1V9ZHN7_9STRA</name>
<keyword evidence="2" id="KW-1185">Reference proteome</keyword>
<evidence type="ECO:0000313" key="2">
    <source>
        <dbReference type="Proteomes" id="UP000243217"/>
    </source>
</evidence>
<dbReference type="EMBL" id="JNBS01001906">
    <property type="protein sequence ID" value="OQR97496.1"/>
    <property type="molecule type" value="Genomic_DNA"/>
</dbReference>
<dbReference type="Proteomes" id="UP000243217">
    <property type="component" value="Unassembled WGS sequence"/>
</dbReference>
<sequence length="714" mass="81126">MIRNVLLMATSGLVLFSKEFANAIAQPRLIGSLLTAMVEFSIKTTGVPVSFMEFTTVAVSIVTNENAKVFCAMFYDVADGPKFGAFIATEFLKAFIEEYARDLGNLGHNLRDFHGFHYKISQVIRDSIKPILAMLQQERGIQKAILVTEDSVTHTTSEVDQLGVLVNLQSLRNLASNMMAFVGDNAHSVTIQAARNCSIQVSSIETNATLVVAYNQFTFLFHVNNGKAEKALAILAKLNEFALFRPELATNDQLWCQGHHSNAMEVLIERCKTWEASFRSSIDRSVEKYQEKMDELEFLIATDAELDEQLKAMCALFDGFESNSVSSLSSTNELVIASEGTRPKRLKRKAEDTPEMRKMNRFQYRQREEILRLREDVQVLQARLKELHETASSKGEGWAAAAREELMAKTRAMQENATLKEQVSAQMTFIESMSSFLHKKPALKAINTSENLTAEWTQYKLAAQNKLRIAAIHAIADRQYARQQTAFINAGVFEIPLTDTFKTSMSLPPDGSLLVELAMHRKYNAPFRVVANAFWHVVNGDAAPVIPEQATRTIEKIDKDTIYQTYRDCVDGIPVHLNLIYKQYDEPNRRVYSWRSVVEDALMPNMLSGALGIQWGWVVVQPCPSNDRTCEFTFLRYINNGRAEKILEVIPRLEIFKFCRQELGDESLWKGRRESTMEVLMEQGKRWEVAFRQAIDKCVEQYQNQLNFSFSHNQ</sequence>
<comment type="caution">
    <text evidence="1">The sequence shown here is derived from an EMBL/GenBank/DDBJ whole genome shotgun (WGS) entry which is preliminary data.</text>
</comment>
<gene>
    <name evidence="1" type="ORF">THRCLA_06929</name>
</gene>
<dbReference type="OrthoDB" id="10261052at2759"/>
<proteinExistence type="predicted"/>
<reference evidence="1 2" key="1">
    <citation type="journal article" date="2014" name="Genome Biol. Evol.">
        <title>The secreted proteins of Achlya hypogyna and Thraustotheca clavata identify the ancestral oomycete secretome and reveal gene acquisitions by horizontal gene transfer.</title>
        <authorList>
            <person name="Misner I."/>
            <person name="Blouin N."/>
            <person name="Leonard G."/>
            <person name="Richards T.A."/>
            <person name="Lane C.E."/>
        </authorList>
    </citation>
    <scope>NUCLEOTIDE SEQUENCE [LARGE SCALE GENOMIC DNA]</scope>
    <source>
        <strain evidence="1 2">ATCC 34112</strain>
    </source>
</reference>
<evidence type="ECO:0000313" key="1">
    <source>
        <dbReference type="EMBL" id="OQR97496.1"/>
    </source>
</evidence>
<organism evidence="1 2">
    <name type="scientific">Thraustotheca clavata</name>
    <dbReference type="NCBI Taxonomy" id="74557"/>
    <lineage>
        <taxon>Eukaryota</taxon>
        <taxon>Sar</taxon>
        <taxon>Stramenopiles</taxon>
        <taxon>Oomycota</taxon>
        <taxon>Saprolegniomycetes</taxon>
        <taxon>Saprolegniales</taxon>
        <taxon>Achlyaceae</taxon>
        <taxon>Thraustotheca</taxon>
    </lineage>
</organism>
<dbReference type="AlphaFoldDB" id="A0A1V9ZHN7"/>